<evidence type="ECO:0000313" key="2">
    <source>
        <dbReference type="Proteomes" id="UP000324800"/>
    </source>
</evidence>
<dbReference type="AlphaFoldDB" id="A0A5J4VAP8"/>
<sequence length="112" mass="13497">MAYSNKRDQMNQVDLTRIWQEAMKKEQYHQEVHPQKWDFLYHDPGASKRRADEQMTQTQPQEETYFSPHFEALKTKTLNSSVFYRTTANKIGEQPVFEPRRTTHDHVKIPWT</sequence>
<dbReference type="EMBL" id="SNRW01008344">
    <property type="protein sequence ID" value="KAA6379668.1"/>
    <property type="molecule type" value="Genomic_DNA"/>
</dbReference>
<dbReference type="Proteomes" id="UP000324800">
    <property type="component" value="Unassembled WGS sequence"/>
</dbReference>
<name>A0A5J4VAP8_9EUKA</name>
<accession>A0A5J4VAP8</accession>
<reference evidence="1 2" key="1">
    <citation type="submission" date="2019-03" db="EMBL/GenBank/DDBJ databases">
        <title>Single cell metagenomics reveals metabolic interactions within the superorganism composed of flagellate Streblomastix strix and complex community of Bacteroidetes bacteria on its surface.</title>
        <authorList>
            <person name="Treitli S.C."/>
            <person name="Kolisko M."/>
            <person name="Husnik F."/>
            <person name="Keeling P."/>
            <person name="Hampl V."/>
        </authorList>
    </citation>
    <scope>NUCLEOTIDE SEQUENCE [LARGE SCALE GENOMIC DNA]</scope>
    <source>
        <strain evidence="1">ST1C</strain>
    </source>
</reference>
<evidence type="ECO:0000313" key="1">
    <source>
        <dbReference type="EMBL" id="KAA6379668.1"/>
    </source>
</evidence>
<dbReference type="Pfam" id="PF14945">
    <property type="entry name" value="LLC1"/>
    <property type="match status" value="1"/>
</dbReference>
<protein>
    <submittedName>
        <fullName evidence="1">Uncharacterized protein</fullName>
    </submittedName>
</protein>
<gene>
    <name evidence="1" type="ORF">EZS28_024803</name>
</gene>
<dbReference type="InterPro" id="IPR020339">
    <property type="entry name" value="C20orf85-like"/>
</dbReference>
<comment type="caution">
    <text evidence="1">The sequence shown here is derived from an EMBL/GenBank/DDBJ whole genome shotgun (WGS) entry which is preliminary data.</text>
</comment>
<proteinExistence type="predicted"/>
<organism evidence="1 2">
    <name type="scientific">Streblomastix strix</name>
    <dbReference type="NCBI Taxonomy" id="222440"/>
    <lineage>
        <taxon>Eukaryota</taxon>
        <taxon>Metamonada</taxon>
        <taxon>Preaxostyla</taxon>
        <taxon>Oxymonadida</taxon>
        <taxon>Streblomastigidae</taxon>
        <taxon>Streblomastix</taxon>
    </lineage>
</organism>